<feature type="domain" description="Cupin type-2" evidence="2">
    <location>
        <begin position="50"/>
        <end position="118"/>
    </location>
</feature>
<keyword evidence="1" id="KW-0732">Signal</keyword>
<evidence type="ECO:0000313" key="4">
    <source>
        <dbReference type="Proteomes" id="UP001524547"/>
    </source>
</evidence>
<dbReference type="SUPFAM" id="SSF51182">
    <property type="entry name" value="RmlC-like cupins"/>
    <property type="match status" value="1"/>
</dbReference>
<reference evidence="3 4" key="1">
    <citation type="submission" date="2022-06" db="EMBL/GenBank/DDBJ databases">
        <title>Rhizosaccharibacter gen. nov. sp. nov. KSS12, endophytic bacteria isolated from sugarcane.</title>
        <authorList>
            <person name="Pitiwittayakul N."/>
        </authorList>
    </citation>
    <scope>NUCLEOTIDE SEQUENCE [LARGE SCALE GENOMIC DNA]</scope>
    <source>
        <strain evidence="3 4">KSS12</strain>
    </source>
</reference>
<dbReference type="PANTHER" id="PTHR38599:SF1">
    <property type="entry name" value="CUPIN DOMAIN PROTEIN (AFU_ORTHOLOGUE AFUA_3G13620)"/>
    <property type="match status" value="1"/>
</dbReference>
<accession>A0ABT1VUQ3</accession>
<feature type="signal peptide" evidence="1">
    <location>
        <begin position="1"/>
        <end position="19"/>
    </location>
</feature>
<dbReference type="Proteomes" id="UP001524547">
    <property type="component" value="Unassembled WGS sequence"/>
</dbReference>
<gene>
    <name evidence="3" type="ORF">NFI88_03470</name>
</gene>
<sequence>MRTIAAAASLLCTALPAQADPFPPLQRRPVLEATLPASNPPVHVVRGASIRFAPGQPTGLHLHPASTVGVVTEGSFVFQPEGQPERIIRTGDVFFEPANQPILRFDNASGTALAAITVFYLTDTPDRPLIRLLGHR</sequence>
<dbReference type="Gene3D" id="2.60.120.10">
    <property type="entry name" value="Jelly Rolls"/>
    <property type="match status" value="1"/>
</dbReference>
<dbReference type="EMBL" id="JAMZEJ010000002">
    <property type="protein sequence ID" value="MCQ8239900.1"/>
    <property type="molecule type" value="Genomic_DNA"/>
</dbReference>
<evidence type="ECO:0000256" key="1">
    <source>
        <dbReference type="SAM" id="SignalP"/>
    </source>
</evidence>
<name>A0ABT1VUQ3_9PROT</name>
<protein>
    <submittedName>
        <fullName evidence="3">Cupin domain-containing protein</fullName>
    </submittedName>
</protein>
<proteinExistence type="predicted"/>
<dbReference type="InterPro" id="IPR011051">
    <property type="entry name" value="RmlC_Cupin_sf"/>
</dbReference>
<dbReference type="Pfam" id="PF07883">
    <property type="entry name" value="Cupin_2"/>
    <property type="match status" value="1"/>
</dbReference>
<comment type="caution">
    <text evidence="3">The sequence shown here is derived from an EMBL/GenBank/DDBJ whole genome shotgun (WGS) entry which is preliminary data.</text>
</comment>
<organism evidence="3 4">
    <name type="scientific">Rhizosaccharibacter radicis</name>
    <dbReference type="NCBI Taxonomy" id="2782605"/>
    <lineage>
        <taxon>Bacteria</taxon>
        <taxon>Pseudomonadati</taxon>
        <taxon>Pseudomonadota</taxon>
        <taxon>Alphaproteobacteria</taxon>
        <taxon>Acetobacterales</taxon>
        <taxon>Acetobacteraceae</taxon>
        <taxon>Rhizosaccharibacter</taxon>
    </lineage>
</organism>
<dbReference type="RefSeq" id="WP_422918636.1">
    <property type="nucleotide sequence ID" value="NZ_JAMZEJ010000002.1"/>
</dbReference>
<evidence type="ECO:0000259" key="2">
    <source>
        <dbReference type="Pfam" id="PF07883"/>
    </source>
</evidence>
<keyword evidence="4" id="KW-1185">Reference proteome</keyword>
<dbReference type="InterPro" id="IPR013096">
    <property type="entry name" value="Cupin_2"/>
</dbReference>
<dbReference type="PANTHER" id="PTHR38599">
    <property type="entry name" value="CUPIN DOMAIN PROTEIN (AFU_ORTHOLOGUE AFUA_3G13620)"/>
    <property type="match status" value="1"/>
</dbReference>
<evidence type="ECO:0000313" key="3">
    <source>
        <dbReference type="EMBL" id="MCQ8239900.1"/>
    </source>
</evidence>
<feature type="chain" id="PRO_5046939774" evidence="1">
    <location>
        <begin position="20"/>
        <end position="136"/>
    </location>
</feature>
<dbReference type="InterPro" id="IPR014710">
    <property type="entry name" value="RmlC-like_jellyroll"/>
</dbReference>